<reference evidence="2 3" key="1">
    <citation type="journal article" date="2014" name="Genome Biol. Evol.">
        <title>The genome of the myxosporean Thelohanellus kitauei shows adaptations to nutrient acquisition within its fish host.</title>
        <authorList>
            <person name="Yang Y."/>
            <person name="Xiong J."/>
            <person name="Zhou Z."/>
            <person name="Huo F."/>
            <person name="Miao W."/>
            <person name="Ran C."/>
            <person name="Liu Y."/>
            <person name="Zhang J."/>
            <person name="Feng J."/>
            <person name="Wang M."/>
            <person name="Wang M."/>
            <person name="Wang L."/>
            <person name="Yao B."/>
        </authorList>
    </citation>
    <scope>NUCLEOTIDE SEQUENCE [LARGE SCALE GENOMIC DNA]</scope>
    <source>
        <strain evidence="2">Wuqing</strain>
    </source>
</reference>
<evidence type="ECO:0000256" key="1">
    <source>
        <dbReference type="SAM" id="Phobius"/>
    </source>
</evidence>
<comment type="caution">
    <text evidence="2">The sequence shown here is derived from an EMBL/GenBank/DDBJ whole genome shotgun (WGS) entry which is preliminary data.</text>
</comment>
<organism evidence="2 3">
    <name type="scientific">Thelohanellus kitauei</name>
    <name type="common">Myxosporean</name>
    <dbReference type="NCBI Taxonomy" id="669202"/>
    <lineage>
        <taxon>Eukaryota</taxon>
        <taxon>Metazoa</taxon>
        <taxon>Cnidaria</taxon>
        <taxon>Myxozoa</taxon>
        <taxon>Myxosporea</taxon>
        <taxon>Bivalvulida</taxon>
        <taxon>Platysporina</taxon>
        <taxon>Myxobolidae</taxon>
        <taxon>Thelohanellus</taxon>
    </lineage>
</organism>
<keyword evidence="1" id="KW-0472">Membrane</keyword>
<keyword evidence="3" id="KW-1185">Reference proteome</keyword>
<keyword evidence="1" id="KW-1133">Transmembrane helix</keyword>
<gene>
    <name evidence="2" type="ORF">RF11_09500</name>
</gene>
<protein>
    <submittedName>
        <fullName evidence="2">Uncharacterized protein</fullName>
    </submittedName>
</protein>
<name>A0A0C2IK34_THEKT</name>
<dbReference type="AlphaFoldDB" id="A0A0C2IK34"/>
<evidence type="ECO:0000313" key="2">
    <source>
        <dbReference type="EMBL" id="KII65759.1"/>
    </source>
</evidence>
<feature type="transmembrane region" description="Helical" evidence="1">
    <location>
        <begin position="121"/>
        <end position="145"/>
    </location>
</feature>
<evidence type="ECO:0000313" key="3">
    <source>
        <dbReference type="Proteomes" id="UP000031668"/>
    </source>
</evidence>
<dbReference type="Proteomes" id="UP000031668">
    <property type="component" value="Unassembled WGS sequence"/>
</dbReference>
<accession>A0A0C2IK34</accession>
<proteinExistence type="predicted"/>
<keyword evidence="1" id="KW-0812">Transmembrane</keyword>
<sequence>MYGGKNLRFSVAYKISRYAQSIEISKNEIMFELFSGKHYFDYNYTEKLRHSPKFIIFHEKLFRYKARNRDEQTYGVKLIIDSVNISFIKFPPPEITETIIQETTSSTKPTTVHGLTKTTKILILVFFIITCALLVTVASLLWFYWKRQTKNKAKLRSIRNFLGYNVQ</sequence>
<dbReference type="EMBL" id="JWZT01003732">
    <property type="protein sequence ID" value="KII65759.1"/>
    <property type="molecule type" value="Genomic_DNA"/>
</dbReference>